<protein>
    <recommendedName>
        <fullName evidence="5">OmpA-like domain-containing protein</fullName>
    </recommendedName>
</protein>
<sequence length="271" mass="29794">MMNDNTKFKKNLLAVSLPAALLVIAGCASNGLEETTAAHKDKTSDTSVSIDTPMVALSFSPSTSEPKIQENTIETESTTSSEEVFVRLSDEVEITEVAIKSIEETKTSSETTPDASPAVTDFAFLIENKEDKPVAIENAELDESDTVEVVEAIAYPQHRVVQFKFDSAEISASDMDKLTEHAFYLRQTPKAILVVSGHADSQGHLLYNQELSEKRAQQVADLLIYMGINPEQIKTQAFGAEQPTGTVTAYKENRRVELSYEEPTLLSSRKK</sequence>
<name>A0A3B0YWM6_9ZZZZ</name>
<dbReference type="InterPro" id="IPR036737">
    <property type="entry name" value="OmpA-like_sf"/>
</dbReference>
<dbReference type="Gene3D" id="3.30.1330.60">
    <property type="entry name" value="OmpA-like domain"/>
    <property type="match status" value="1"/>
</dbReference>
<reference evidence="6" key="1">
    <citation type="submission" date="2018-06" db="EMBL/GenBank/DDBJ databases">
        <authorList>
            <person name="Zhirakovskaya E."/>
        </authorList>
    </citation>
    <scope>NUCLEOTIDE SEQUENCE</scope>
</reference>
<gene>
    <name evidence="6" type="ORF">MNBD_GAMMA16-1306</name>
</gene>
<dbReference type="PROSITE" id="PS51123">
    <property type="entry name" value="OMPA_2"/>
    <property type="match status" value="1"/>
</dbReference>
<proteinExistence type="predicted"/>
<feature type="domain" description="OmpA-like" evidence="5">
    <location>
        <begin position="150"/>
        <end position="264"/>
    </location>
</feature>
<dbReference type="InterPro" id="IPR006665">
    <property type="entry name" value="OmpA-like"/>
</dbReference>
<dbReference type="PANTHER" id="PTHR30329:SF21">
    <property type="entry name" value="LIPOPROTEIN YIAD-RELATED"/>
    <property type="match status" value="1"/>
</dbReference>
<evidence type="ECO:0000313" key="6">
    <source>
        <dbReference type="EMBL" id="VAW83801.1"/>
    </source>
</evidence>
<dbReference type="EMBL" id="UOFO01000026">
    <property type="protein sequence ID" value="VAW83801.1"/>
    <property type="molecule type" value="Genomic_DNA"/>
</dbReference>
<evidence type="ECO:0000256" key="1">
    <source>
        <dbReference type="ARBA" id="ARBA00004442"/>
    </source>
</evidence>
<comment type="subcellular location">
    <subcellularLocation>
        <location evidence="1">Cell outer membrane</location>
    </subcellularLocation>
</comment>
<dbReference type="Pfam" id="PF00691">
    <property type="entry name" value="OmpA"/>
    <property type="match status" value="1"/>
</dbReference>
<dbReference type="PRINTS" id="PR01021">
    <property type="entry name" value="OMPADOMAIN"/>
</dbReference>
<organism evidence="6">
    <name type="scientific">hydrothermal vent metagenome</name>
    <dbReference type="NCBI Taxonomy" id="652676"/>
    <lineage>
        <taxon>unclassified sequences</taxon>
        <taxon>metagenomes</taxon>
        <taxon>ecological metagenomes</taxon>
    </lineage>
</organism>
<feature type="compositionally biased region" description="Polar residues" evidence="4">
    <location>
        <begin position="60"/>
        <end position="72"/>
    </location>
</feature>
<dbReference type="PROSITE" id="PS51257">
    <property type="entry name" value="PROKAR_LIPOPROTEIN"/>
    <property type="match status" value="1"/>
</dbReference>
<dbReference type="CDD" id="cd07185">
    <property type="entry name" value="OmpA_C-like"/>
    <property type="match status" value="1"/>
</dbReference>
<dbReference type="InterPro" id="IPR006664">
    <property type="entry name" value="OMP_bac"/>
</dbReference>
<evidence type="ECO:0000256" key="2">
    <source>
        <dbReference type="ARBA" id="ARBA00023136"/>
    </source>
</evidence>
<dbReference type="AlphaFoldDB" id="A0A3B0YWM6"/>
<accession>A0A3B0YWM6</accession>
<dbReference type="GO" id="GO:0009279">
    <property type="term" value="C:cell outer membrane"/>
    <property type="evidence" value="ECO:0007669"/>
    <property type="project" value="UniProtKB-SubCell"/>
</dbReference>
<dbReference type="InterPro" id="IPR050330">
    <property type="entry name" value="Bact_OuterMem_StrucFunc"/>
</dbReference>
<dbReference type="SUPFAM" id="SSF103088">
    <property type="entry name" value="OmpA-like"/>
    <property type="match status" value="1"/>
</dbReference>
<keyword evidence="3" id="KW-0998">Cell outer membrane</keyword>
<feature type="region of interest" description="Disordered" evidence="4">
    <location>
        <begin position="60"/>
        <end position="81"/>
    </location>
</feature>
<dbReference type="PANTHER" id="PTHR30329">
    <property type="entry name" value="STATOR ELEMENT OF FLAGELLAR MOTOR COMPLEX"/>
    <property type="match status" value="1"/>
</dbReference>
<evidence type="ECO:0000256" key="4">
    <source>
        <dbReference type="SAM" id="MobiDB-lite"/>
    </source>
</evidence>
<keyword evidence="2" id="KW-0472">Membrane</keyword>
<evidence type="ECO:0000256" key="3">
    <source>
        <dbReference type="ARBA" id="ARBA00023237"/>
    </source>
</evidence>
<evidence type="ECO:0000259" key="5">
    <source>
        <dbReference type="PROSITE" id="PS51123"/>
    </source>
</evidence>